<keyword evidence="3" id="KW-0694">RNA-binding</keyword>
<dbReference type="Gene3D" id="3.30.70.580">
    <property type="entry name" value="Pseudouridine synthase I, catalytic domain, N-terminal subdomain"/>
    <property type="match status" value="1"/>
</dbReference>
<evidence type="ECO:0000256" key="3">
    <source>
        <dbReference type="PROSITE-ProRule" id="PRU00182"/>
    </source>
</evidence>
<dbReference type="Pfam" id="PF00849">
    <property type="entry name" value="PseudoU_synth_2"/>
    <property type="match status" value="1"/>
</dbReference>
<evidence type="ECO:0000256" key="1">
    <source>
        <dbReference type="ARBA" id="ARBA00008348"/>
    </source>
</evidence>
<organism evidence="6 7">
    <name type="scientific">Prosthecobacter fusiformis</name>
    <dbReference type="NCBI Taxonomy" id="48464"/>
    <lineage>
        <taxon>Bacteria</taxon>
        <taxon>Pseudomonadati</taxon>
        <taxon>Verrucomicrobiota</taxon>
        <taxon>Verrucomicrobiia</taxon>
        <taxon>Verrucomicrobiales</taxon>
        <taxon>Verrucomicrobiaceae</taxon>
        <taxon>Prosthecobacter</taxon>
    </lineage>
</organism>
<sequence length="240" mass="26492">MSRTGLARALSKLGHCSRSQGFALVRAGQVTLNGRICRDPEHPVLLDHDIVQVSGTSLAAAKPVYIMLNKPRGLVTTASDEEGRATVYECFQGADLPHLPPVGRLDKASEGLLLFTNDNAWAHRITAPETHLEKNYHVQVSSLVDDAFLTRLRAGVEDKGEKLRLRRVAILRAGLKNTWLDITLDEGRNRHIRRVLSAHQLEVLRLVRISIGQLRLGDLAKGNWRHLQPHEVAALGGISA</sequence>
<dbReference type="InterPro" id="IPR000748">
    <property type="entry name" value="PsdUridine_synth_RsuA/RluB/E/F"/>
</dbReference>
<name>A0A4R7S1F9_9BACT</name>
<dbReference type="Gene3D" id="3.30.70.1560">
    <property type="entry name" value="Alpha-L RNA-binding motif"/>
    <property type="match status" value="1"/>
</dbReference>
<dbReference type="EMBL" id="SOCA01000003">
    <property type="protein sequence ID" value="TDU71336.1"/>
    <property type="molecule type" value="Genomic_DNA"/>
</dbReference>
<dbReference type="SMART" id="SM00363">
    <property type="entry name" value="S4"/>
    <property type="match status" value="1"/>
</dbReference>
<proteinExistence type="inferred from homology"/>
<dbReference type="InterPro" id="IPR050343">
    <property type="entry name" value="RsuA_PseudoU_synthase"/>
</dbReference>
<dbReference type="CDD" id="cd00165">
    <property type="entry name" value="S4"/>
    <property type="match status" value="1"/>
</dbReference>
<dbReference type="SUPFAM" id="SSF55174">
    <property type="entry name" value="Alpha-L RNA-binding motif"/>
    <property type="match status" value="1"/>
</dbReference>
<dbReference type="InterPro" id="IPR006145">
    <property type="entry name" value="PsdUridine_synth_RsuA/RluA"/>
</dbReference>
<dbReference type="Pfam" id="PF01479">
    <property type="entry name" value="S4"/>
    <property type="match status" value="1"/>
</dbReference>
<dbReference type="NCBIfam" id="TIGR00093">
    <property type="entry name" value="pseudouridine synthase"/>
    <property type="match status" value="1"/>
</dbReference>
<dbReference type="GO" id="GO:0003723">
    <property type="term" value="F:RNA binding"/>
    <property type="evidence" value="ECO:0007669"/>
    <property type="project" value="UniProtKB-KW"/>
</dbReference>
<accession>A0A4R7S1F9</accession>
<dbReference type="Gene3D" id="3.10.290.10">
    <property type="entry name" value="RNA-binding S4 domain"/>
    <property type="match status" value="1"/>
</dbReference>
<comment type="similarity">
    <text evidence="1 4">Belongs to the pseudouridine synthase RsuA family.</text>
</comment>
<reference evidence="6 7" key="1">
    <citation type="submission" date="2019-03" db="EMBL/GenBank/DDBJ databases">
        <title>Genomic Encyclopedia of Archaeal and Bacterial Type Strains, Phase II (KMG-II): from individual species to whole genera.</title>
        <authorList>
            <person name="Goeker M."/>
        </authorList>
    </citation>
    <scope>NUCLEOTIDE SEQUENCE [LARGE SCALE GENOMIC DNA]</scope>
    <source>
        <strain evidence="6 7">ATCC 25309</strain>
    </source>
</reference>
<dbReference type="InterPro" id="IPR042092">
    <property type="entry name" value="PsdUridine_s_RsuA/RluB/E/F_cat"/>
</dbReference>
<dbReference type="Proteomes" id="UP000295662">
    <property type="component" value="Unassembled WGS sequence"/>
</dbReference>
<dbReference type="PANTHER" id="PTHR47683">
    <property type="entry name" value="PSEUDOURIDINE SYNTHASE FAMILY PROTEIN-RELATED"/>
    <property type="match status" value="1"/>
</dbReference>
<dbReference type="EC" id="5.4.99.-" evidence="4"/>
<protein>
    <recommendedName>
        <fullName evidence="4">Pseudouridine synthase</fullName>
        <ecNumber evidence="4">5.4.99.-</ecNumber>
    </recommendedName>
</protein>
<dbReference type="AlphaFoldDB" id="A0A4R7S1F9"/>
<dbReference type="InterPro" id="IPR036986">
    <property type="entry name" value="S4_RNA-bd_sf"/>
</dbReference>
<dbReference type="SUPFAM" id="SSF55120">
    <property type="entry name" value="Pseudouridine synthase"/>
    <property type="match status" value="1"/>
</dbReference>
<dbReference type="InterPro" id="IPR018496">
    <property type="entry name" value="PsdUridine_synth_RsuA/RluB_CS"/>
</dbReference>
<evidence type="ECO:0000256" key="2">
    <source>
        <dbReference type="ARBA" id="ARBA00023235"/>
    </source>
</evidence>
<dbReference type="InterPro" id="IPR020103">
    <property type="entry name" value="PsdUridine_synth_cat_dom_sf"/>
</dbReference>
<dbReference type="CDD" id="cd02870">
    <property type="entry name" value="PseudoU_synth_RsuA_like"/>
    <property type="match status" value="1"/>
</dbReference>
<dbReference type="OrthoDB" id="9807213at2"/>
<feature type="domain" description="RNA-binding S4" evidence="5">
    <location>
        <begin position="4"/>
        <end position="66"/>
    </location>
</feature>
<dbReference type="InterPro" id="IPR002942">
    <property type="entry name" value="S4_RNA-bd"/>
</dbReference>
<dbReference type="RefSeq" id="WP_133795499.1">
    <property type="nucleotide sequence ID" value="NZ_SOCA01000003.1"/>
</dbReference>
<keyword evidence="7" id="KW-1185">Reference proteome</keyword>
<dbReference type="GO" id="GO:0000455">
    <property type="term" value="P:enzyme-directed rRNA pseudouridine synthesis"/>
    <property type="evidence" value="ECO:0007669"/>
    <property type="project" value="UniProtKB-ARBA"/>
</dbReference>
<evidence type="ECO:0000313" key="6">
    <source>
        <dbReference type="EMBL" id="TDU71336.1"/>
    </source>
</evidence>
<evidence type="ECO:0000256" key="4">
    <source>
        <dbReference type="RuleBase" id="RU003887"/>
    </source>
</evidence>
<evidence type="ECO:0000259" key="5">
    <source>
        <dbReference type="SMART" id="SM00363"/>
    </source>
</evidence>
<keyword evidence="2 4" id="KW-0413">Isomerase</keyword>
<dbReference type="PROSITE" id="PS01149">
    <property type="entry name" value="PSI_RSU"/>
    <property type="match status" value="1"/>
</dbReference>
<dbReference type="PROSITE" id="PS50889">
    <property type="entry name" value="S4"/>
    <property type="match status" value="1"/>
</dbReference>
<dbReference type="GO" id="GO:0120159">
    <property type="term" value="F:rRNA pseudouridine synthase activity"/>
    <property type="evidence" value="ECO:0007669"/>
    <property type="project" value="UniProtKB-ARBA"/>
</dbReference>
<evidence type="ECO:0000313" key="7">
    <source>
        <dbReference type="Proteomes" id="UP000295662"/>
    </source>
</evidence>
<gene>
    <name evidence="6" type="ORF">EI77_02460</name>
</gene>
<comment type="caution">
    <text evidence="6">The sequence shown here is derived from an EMBL/GenBank/DDBJ whole genome shotgun (WGS) entry which is preliminary data.</text>
</comment>
<dbReference type="InterPro" id="IPR020094">
    <property type="entry name" value="TruA/RsuA/RluB/E/F_N"/>
</dbReference>
<dbReference type="PANTHER" id="PTHR47683:SF2">
    <property type="entry name" value="RNA-BINDING S4 DOMAIN-CONTAINING PROTEIN"/>
    <property type="match status" value="1"/>
</dbReference>